<dbReference type="EMBL" id="MT141554">
    <property type="protein sequence ID" value="QJA66403.1"/>
    <property type="molecule type" value="Genomic_DNA"/>
</dbReference>
<accession>A0A6M3K0Y5</accession>
<dbReference type="EMBL" id="MT142161">
    <property type="protein sequence ID" value="QJA75398.1"/>
    <property type="molecule type" value="Genomic_DNA"/>
</dbReference>
<proteinExistence type="predicted"/>
<evidence type="ECO:0000313" key="2">
    <source>
        <dbReference type="EMBL" id="QJA75398.1"/>
    </source>
</evidence>
<gene>
    <name evidence="2" type="ORF">MM415A01788_0007</name>
    <name evidence="1" type="ORF">MM415B00353_0050</name>
</gene>
<dbReference type="AlphaFoldDB" id="A0A6M3K0Y5"/>
<evidence type="ECO:0000313" key="1">
    <source>
        <dbReference type="EMBL" id="QJA66403.1"/>
    </source>
</evidence>
<sequence>MNKWISQSTGLESKEQLKSHRNDRWRGLLLKNNLDLLRALWWTPTEQALELTLWNEADVEYEQRKVKLKADIDRLKQADKEKYLTEIGMGKDENIDTWLNIKE</sequence>
<reference evidence="2" key="1">
    <citation type="submission" date="2020-03" db="EMBL/GenBank/DDBJ databases">
        <title>The deep terrestrial virosphere.</title>
        <authorList>
            <person name="Holmfeldt K."/>
            <person name="Nilsson E."/>
            <person name="Simone D."/>
            <person name="Lopez-Fernandez M."/>
            <person name="Wu X."/>
            <person name="de Brujin I."/>
            <person name="Lundin D."/>
            <person name="Andersson A."/>
            <person name="Bertilsson S."/>
            <person name="Dopson M."/>
        </authorList>
    </citation>
    <scope>NUCLEOTIDE SEQUENCE</scope>
    <source>
        <strain evidence="2">MM415A01788</strain>
        <strain evidence="1">MM415B00353</strain>
    </source>
</reference>
<protein>
    <submittedName>
        <fullName evidence="2">Uncharacterized protein</fullName>
    </submittedName>
</protein>
<organism evidence="2">
    <name type="scientific">viral metagenome</name>
    <dbReference type="NCBI Taxonomy" id="1070528"/>
    <lineage>
        <taxon>unclassified sequences</taxon>
        <taxon>metagenomes</taxon>
        <taxon>organismal metagenomes</taxon>
    </lineage>
</organism>
<name>A0A6M3K0Y5_9ZZZZ</name>